<dbReference type="Gene3D" id="3.30.1120.120">
    <property type="match status" value="1"/>
</dbReference>
<dbReference type="GO" id="GO:0000045">
    <property type="term" value="P:autophagosome assembly"/>
    <property type="evidence" value="ECO:0007669"/>
    <property type="project" value="TreeGrafter"/>
</dbReference>
<feature type="domain" description="Protein kinase" evidence="7">
    <location>
        <begin position="1"/>
        <end position="221"/>
    </location>
</feature>
<keyword evidence="4" id="KW-0547">Nucleotide-binding</keyword>
<dbReference type="GO" id="GO:0005776">
    <property type="term" value="C:autophagosome"/>
    <property type="evidence" value="ECO:0007669"/>
    <property type="project" value="TreeGrafter"/>
</dbReference>
<dbReference type="GO" id="GO:0042594">
    <property type="term" value="P:response to starvation"/>
    <property type="evidence" value="ECO:0007669"/>
    <property type="project" value="TreeGrafter"/>
</dbReference>
<evidence type="ECO:0000256" key="6">
    <source>
        <dbReference type="ARBA" id="ARBA00022840"/>
    </source>
</evidence>
<dbReference type="GO" id="GO:0034045">
    <property type="term" value="C:phagophore assembly site membrane"/>
    <property type="evidence" value="ECO:0007669"/>
    <property type="project" value="TreeGrafter"/>
</dbReference>
<evidence type="ECO:0000256" key="4">
    <source>
        <dbReference type="ARBA" id="ARBA00022741"/>
    </source>
</evidence>
<dbReference type="Proteomes" id="UP001213000">
    <property type="component" value="Unassembled WGS sequence"/>
</dbReference>
<evidence type="ECO:0000259" key="9">
    <source>
        <dbReference type="PROSITE" id="PS51985"/>
    </source>
</evidence>
<evidence type="ECO:0000256" key="2">
    <source>
        <dbReference type="ARBA" id="ARBA00012513"/>
    </source>
</evidence>
<accession>A0AAD5YRD8</accession>
<protein>
    <recommendedName>
        <fullName evidence="2">non-specific serine/threonine protein kinase</fullName>
        <ecNumber evidence="2">2.7.11.1</ecNumber>
    </recommendedName>
</protein>
<dbReference type="GO" id="GO:0034727">
    <property type="term" value="P:piecemeal microautophagy of the nucleus"/>
    <property type="evidence" value="ECO:0007669"/>
    <property type="project" value="TreeGrafter"/>
</dbReference>
<evidence type="ECO:0000256" key="3">
    <source>
        <dbReference type="ARBA" id="ARBA00022679"/>
    </source>
</evidence>
<evidence type="ECO:0000259" key="7">
    <source>
        <dbReference type="PROSITE" id="PS50011"/>
    </source>
</evidence>
<dbReference type="InterPro" id="IPR011009">
    <property type="entry name" value="Kinase-like_dom_sf"/>
</dbReference>
<dbReference type="InterPro" id="IPR033699">
    <property type="entry name" value="POLO_box_Plk4_1"/>
</dbReference>
<dbReference type="PROSITE" id="PS51984">
    <property type="entry name" value="CPB1"/>
    <property type="match status" value="1"/>
</dbReference>
<dbReference type="CDD" id="cd00180">
    <property type="entry name" value="PKc"/>
    <property type="match status" value="1"/>
</dbReference>
<dbReference type="GO" id="GO:0005524">
    <property type="term" value="F:ATP binding"/>
    <property type="evidence" value="ECO:0007669"/>
    <property type="project" value="UniProtKB-KW"/>
</dbReference>
<feature type="domain" description="Cryptic POLO box 1 (CPB1)" evidence="8">
    <location>
        <begin position="329"/>
        <end position="438"/>
    </location>
</feature>
<reference evidence="10" key="1">
    <citation type="submission" date="2022-07" db="EMBL/GenBank/DDBJ databases">
        <title>Genome Sequence of Leucocoprinus birnbaumii.</title>
        <authorList>
            <person name="Buettner E."/>
        </authorList>
    </citation>
    <scope>NUCLEOTIDE SEQUENCE</scope>
    <source>
        <strain evidence="10">VT141</strain>
    </source>
</reference>
<evidence type="ECO:0000313" key="10">
    <source>
        <dbReference type="EMBL" id="KAJ3560253.1"/>
    </source>
</evidence>
<dbReference type="PANTHER" id="PTHR24348:SF22">
    <property type="entry name" value="NON-SPECIFIC SERINE_THREONINE PROTEIN KINASE"/>
    <property type="match status" value="1"/>
</dbReference>
<dbReference type="InterPro" id="IPR045269">
    <property type="entry name" value="Atg1-like"/>
</dbReference>
<keyword evidence="5" id="KW-0418">Kinase</keyword>
<sequence>MSSRRLCSRVFAIKVPHLGTTSPDDATCSRLMKLHQDLYHPNILSLYAVIHPGVQVTEYCSLGNLAEHIASEPLSQSNTLWILRGLGNALLYLHEKQIAHRMIQPAYILLDAKRIPKLSHFESAIQLPSNSPPACPPSGYSAPEMLQGKHIGLSVDIWSLGCVVVHMISGKSPSSRPAQYLASEKNIHDSKLRDLVSCMLSLEPSVRLSASALMSSVSSYSVTSPETIGTLIDRGPIVHSSTSAKATDIGLRARRISLEDIGHHHRKRLLSRSPEAKLQGQYPARRVVSDPIATRRIYHKSATPILKEQTPETPEIGQHSGQIVRAQGQDAGRLPLIDASLLRPQSQKCGDVFVSVLGSKQIVVEFRDASRGRNGKMALVIDSHRNQILMYEDIVAQDHLGYLRHDSPTARYSRENLPPNLNKYYEAASEAIGQMHKRTPKFIAYTADGKFSLMMNGPPGDVEASFSLPPDCCRAGPQIDENNDSTLRIRYSQAEGSIELRRYVGGADGRVWTKKCMVSISDPKAISQAELARLDEVEKVRLERLLRFGEACNSLELDQVFCGLRLPEPLHAKLESDGPTMVSLAPFIPQRPNKLKLHSTFPRKFLAT</sequence>
<dbReference type="GO" id="GO:0061709">
    <property type="term" value="P:reticulophagy"/>
    <property type="evidence" value="ECO:0007669"/>
    <property type="project" value="TreeGrafter"/>
</dbReference>
<evidence type="ECO:0000313" key="11">
    <source>
        <dbReference type="Proteomes" id="UP001213000"/>
    </source>
</evidence>
<dbReference type="Pfam" id="PF00069">
    <property type="entry name" value="Pkinase"/>
    <property type="match status" value="1"/>
</dbReference>
<dbReference type="GO" id="GO:0004674">
    <property type="term" value="F:protein serine/threonine kinase activity"/>
    <property type="evidence" value="ECO:0007669"/>
    <property type="project" value="UniProtKB-EC"/>
</dbReference>
<dbReference type="EC" id="2.7.11.1" evidence="2"/>
<dbReference type="InterPro" id="IPR033698">
    <property type="entry name" value="POLO_box_Plk4_2"/>
</dbReference>
<dbReference type="InterPro" id="IPR046437">
    <property type="entry name" value="Ser_Thr-PK_POLO_box_1_sf"/>
</dbReference>
<dbReference type="SUPFAM" id="SSF56112">
    <property type="entry name" value="Protein kinase-like (PK-like)"/>
    <property type="match status" value="1"/>
</dbReference>
<evidence type="ECO:0000259" key="8">
    <source>
        <dbReference type="PROSITE" id="PS51984"/>
    </source>
</evidence>
<dbReference type="PROSITE" id="PS51985">
    <property type="entry name" value="CPB2"/>
    <property type="match status" value="1"/>
</dbReference>
<dbReference type="AlphaFoldDB" id="A0AAD5YRD8"/>
<keyword evidence="11" id="KW-1185">Reference proteome</keyword>
<organism evidence="10 11">
    <name type="scientific">Leucocoprinus birnbaumii</name>
    <dbReference type="NCBI Taxonomy" id="56174"/>
    <lineage>
        <taxon>Eukaryota</taxon>
        <taxon>Fungi</taxon>
        <taxon>Dikarya</taxon>
        <taxon>Basidiomycota</taxon>
        <taxon>Agaricomycotina</taxon>
        <taxon>Agaricomycetes</taxon>
        <taxon>Agaricomycetidae</taxon>
        <taxon>Agaricales</taxon>
        <taxon>Agaricineae</taxon>
        <taxon>Agaricaceae</taxon>
        <taxon>Leucocoprinus</taxon>
    </lineage>
</organism>
<keyword evidence="6" id="KW-0067">ATP-binding</keyword>
<comment type="subcellular location">
    <subcellularLocation>
        <location evidence="1">Cytoplasm</location>
    </subcellularLocation>
</comment>
<dbReference type="GO" id="GO:0010506">
    <property type="term" value="P:regulation of autophagy"/>
    <property type="evidence" value="ECO:0007669"/>
    <property type="project" value="InterPro"/>
</dbReference>
<dbReference type="PANTHER" id="PTHR24348">
    <property type="entry name" value="SERINE/THREONINE-PROTEIN KINASE UNC-51-RELATED"/>
    <property type="match status" value="1"/>
</dbReference>
<gene>
    <name evidence="10" type="ORF">NP233_g10960</name>
</gene>
<comment type="caution">
    <text evidence="10">The sequence shown here is derived from an EMBL/GenBank/DDBJ whole genome shotgun (WGS) entry which is preliminary data.</text>
</comment>
<dbReference type="EMBL" id="JANIEX010001208">
    <property type="protein sequence ID" value="KAJ3560253.1"/>
    <property type="molecule type" value="Genomic_DNA"/>
</dbReference>
<dbReference type="PROSITE" id="PS50011">
    <property type="entry name" value="PROTEIN_KINASE_DOM"/>
    <property type="match status" value="1"/>
</dbReference>
<dbReference type="GO" id="GO:0005829">
    <property type="term" value="C:cytosol"/>
    <property type="evidence" value="ECO:0007669"/>
    <property type="project" value="TreeGrafter"/>
</dbReference>
<evidence type="ECO:0000256" key="1">
    <source>
        <dbReference type="ARBA" id="ARBA00004496"/>
    </source>
</evidence>
<dbReference type="GO" id="GO:0000422">
    <property type="term" value="P:autophagy of mitochondrion"/>
    <property type="evidence" value="ECO:0007669"/>
    <property type="project" value="TreeGrafter"/>
</dbReference>
<keyword evidence="3" id="KW-0808">Transferase</keyword>
<feature type="domain" description="Cryptic POLO box 2 (CPB2)" evidence="9">
    <location>
        <begin position="439"/>
        <end position="572"/>
    </location>
</feature>
<name>A0AAD5YRD8_9AGAR</name>
<evidence type="ECO:0000256" key="5">
    <source>
        <dbReference type="ARBA" id="ARBA00022777"/>
    </source>
</evidence>
<proteinExistence type="predicted"/>
<dbReference type="Gene3D" id="1.10.510.10">
    <property type="entry name" value="Transferase(Phosphotransferase) domain 1"/>
    <property type="match status" value="1"/>
</dbReference>
<dbReference type="InterPro" id="IPR000719">
    <property type="entry name" value="Prot_kinase_dom"/>
</dbReference>